<keyword evidence="3" id="KW-1185">Reference proteome</keyword>
<comment type="caution">
    <text evidence="2">The sequence shown here is derived from an EMBL/GenBank/DDBJ whole genome shotgun (WGS) entry which is preliminary data.</text>
</comment>
<dbReference type="STRING" id="1316194.A0A1Q5T5X5"/>
<dbReference type="EMBL" id="MNBE01000702">
    <property type="protein sequence ID" value="OKO95634.1"/>
    <property type="molecule type" value="Genomic_DNA"/>
</dbReference>
<sequence>MRQPYGFEQGQRDTLVCKLKHSLYGISPSARICYDTLTSHLKEIRFRISPYDPGLFIATERPNLYLTTHVDDFKVVGKETDARIVLDAIKARLEIKDLDPIKQYLRTTIDINNNGIKITQSRYKNDLLKSLGIADAHATRYPLDPGILIDDQPDPNVSIKEYRRGTGSLQYLAAKSRPDVCWHAGLPATVGVVLRFLTSGVGNPRDLP</sequence>
<dbReference type="AlphaFoldDB" id="A0A1Q5T5X5"/>
<protein>
    <submittedName>
        <fullName evidence="2">Retrovirus-related Pol polyprotein from transposon TNT 1-94</fullName>
    </submittedName>
</protein>
<gene>
    <name evidence="2" type="ORF">PENSUB_11146</name>
</gene>
<evidence type="ECO:0000313" key="3">
    <source>
        <dbReference type="Proteomes" id="UP000186955"/>
    </source>
</evidence>
<organism evidence="2 3">
    <name type="scientific">Penicillium subrubescens</name>
    <dbReference type="NCBI Taxonomy" id="1316194"/>
    <lineage>
        <taxon>Eukaryota</taxon>
        <taxon>Fungi</taxon>
        <taxon>Dikarya</taxon>
        <taxon>Ascomycota</taxon>
        <taxon>Pezizomycotina</taxon>
        <taxon>Eurotiomycetes</taxon>
        <taxon>Eurotiomycetidae</taxon>
        <taxon>Eurotiales</taxon>
        <taxon>Aspergillaceae</taxon>
        <taxon>Penicillium</taxon>
    </lineage>
</organism>
<evidence type="ECO:0000313" key="2">
    <source>
        <dbReference type="EMBL" id="OKO95634.1"/>
    </source>
</evidence>
<dbReference type="Pfam" id="PF07727">
    <property type="entry name" value="RVT_2"/>
    <property type="match status" value="1"/>
</dbReference>
<accession>A0A1Q5T5X5</accession>
<proteinExistence type="predicted"/>
<name>A0A1Q5T5X5_9EURO</name>
<evidence type="ECO:0000259" key="1">
    <source>
        <dbReference type="Pfam" id="PF07727"/>
    </source>
</evidence>
<feature type="domain" description="Reverse transcriptase Ty1/copia-type" evidence="1">
    <location>
        <begin position="1"/>
        <end position="143"/>
    </location>
</feature>
<dbReference type="InterPro" id="IPR013103">
    <property type="entry name" value="RVT_2"/>
</dbReference>
<reference evidence="2 3" key="1">
    <citation type="submission" date="2016-10" db="EMBL/GenBank/DDBJ databases">
        <title>Genome sequence of the ascomycete fungus Penicillium subrubescens.</title>
        <authorList>
            <person name="De Vries R.P."/>
            <person name="Peng M."/>
            <person name="Dilokpimol A."/>
            <person name="Hilden K."/>
            <person name="Makela M.R."/>
            <person name="Grigoriev I."/>
            <person name="Riley R."/>
            <person name="Granchi Z."/>
        </authorList>
    </citation>
    <scope>NUCLEOTIDE SEQUENCE [LARGE SCALE GENOMIC DNA]</scope>
    <source>
        <strain evidence="2 3">CBS 132785</strain>
    </source>
</reference>
<dbReference type="Proteomes" id="UP000186955">
    <property type="component" value="Unassembled WGS sequence"/>
</dbReference>